<evidence type="ECO:0000256" key="7">
    <source>
        <dbReference type="ARBA" id="ARBA00022989"/>
    </source>
</evidence>
<dbReference type="Pfam" id="PF03186">
    <property type="entry name" value="CobD_Cbib"/>
    <property type="match status" value="1"/>
</dbReference>
<dbReference type="InterPro" id="IPR004485">
    <property type="entry name" value="Cobalamin_biosynth_CobD/CbiB"/>
</dbReference>
<name>A0A967B4W5_9MICO</name>
<dbReference type="NCBIfam" id="NF002276">
    <property type="entry name" value="PRK01209.1-4"/>
    <property type="match status" value="1"/>
</dbReference>
<keyword evidence="6 9" id="KW-0812">Transmembrane</keyword>
<evidence type="ECO:0000256" key="2">
    <source>
        <dbReference type="ARBA" id="ARBA00004953"/>
    </source>
</evidence>
<dbReference type="PANTHER" id="PTHR34308">
    <property type="entry name" value="COBALAMIN BIOSYNTHESIS PROTEIN CBIB"/>
    <property type="match status" value="1"/>
</dbReference>
<dbReference type="Proteomes" id="UP000744769">
    <property type="component" value="Unassembled WGS sequence"/>
</dbReference>
<evidence type="ECO:0000256" key="6">
    <source>
        <dbReference type="ARBA" id="ARBA00022692"/>
    </source>
</evidence>
<evidence type="ECO:0000313" key="10">
    <source>
        <dbReference type="EMBL" id="NHN54686.1"/>
    </source>
</evidence>
<keyword evidence="4 9" id="KW-1003">Cell membrane</keyword>
<reference evidence="10" key="1">
    <citation type="submission" date="2020-03" db="EMBL/GenBank/DDBJ databases">
        <title>Draft sequencing of Calidifontibacter sp. DB0510.</title>
        <authorList>
            <person name="Kim D.-U."/>
        </authorList>
    </citation>
    <scope>NUCLEOTIDE SEQUENCE</scope>
    <source>
        <strain evidence="10">DB0510</strain>
    </source>
</reference>
<sequence length="335" mass="35208">MKHHRAAGLVLGVAFDHAFGDPRRWHPVAGFGWVATHLEQRTYPIDATSRRLAGAAHTAVLVATAAATGALAERGSRRPILVTAIATWVVLGGRSLDREATAIAHLLAKDDLAGARQRIRHLVGRDPTGLTADEIARACVESIAENTSDAVVAPLLWGATAGIPGLFGYRAVNTLDAMIGHRTERYREFGMPAARLDDVANWLPARLTAALVAAAAPVVGGAPRAALRAWRRDARQHPSPNAGPVEASFAGALGVRLGGVNRYGNRVEDRGHLGEGPAPTPADIARVVRLSRAVQLAALAVSVMIAGRSEAPRRSLLPATIAIVGHRHRPAGDAA</sequence>
<evidence type="ECO:0000313" key="11">
    <source>
        <dbReference type="Proteomes" id="UP000744769"/>
    </source>
</evidence>
<comment type="caution">
    <text evidence="10">The sequence shown here is derived from an EMBL/GenBank/DDBJ whole genome shotgun (WGS) entry which is preliminary data.</text>
</comment>
<evidence type="ECO:0000256" key="4">
    <source>
        <dbReference type="ARBA" id="ARBA00022475"/>
    </source>
</evidence>
<dbReference type="EMBL" id="JAAOIV010000002">
    <property type="protein sequence ID" value="NHN54686.1"/>
    <property type="molecule type" value="Genomic_DNA"/>
</dbReference>
<comment type="similarity">
    <text evidence="3 9">Belongs to the CobD/CbiB family.</text>
</comment>
<evidence type="ECO:0000256" key="3">
    <source>
        <dbReference type="ARBA" id="ARBA00006263"/>
    </source>
</evidence>
<evidence type="ECO:0000256" key="1">
    <source>
        <dbReference type="ARBA" id="ARBA00004651"/>
    </source>
</evidence>
<dbReference type="PANTHER" id="PTHR34308:SF1">
    <property type="entry name" value="COBALAMIN BIOSYNTHESIS PROTEIN CBIB"/>
    <property type="match status" value="1"/>
</dbReference>
<proteinExistence type="inferred from homology"/>
<keyword evidence="8 9" id="KW-0472">Membrane</keyword>
<dbReference type="GO" id="GO:0015420">
    <property type="term" value="F:ABC-type vitamin B12 transporter activity"/>
    <property type="evidence" value="ECO:0007669"/>
    <property type="project" value="UniProtKB-UniRule"/>
</dbReference>
<dbReference type="GO" id="GO:0005886">
    <property type="term" value="C:plasma membrane"/>
    <property type="evidence" value="ECO:0007669"/>
    <property type="project" value="UniProtKB-SubCell"/>
</dbReference>
<keyword evidence="11" id="KW-1185">Reference proteome</keyword>
<accession>A0A967B4W5</accession>
<keyword evidence="5 9" id="KW-0169">Cobalamin biosynthesis</keyword>
<comment type="function">
    <text evidence="9">Converts cobyric acid to cobinamide by the addition of aminopropanol on the F carboxylic group.</text>
</comment>
<comment type="pathway">
    <text evidence="2 9">Cofactor biosynthesis; adenosylcobalamin biosynthesis.</text>
</comment>
<dbReference type="RefSeq" id="WP_166192790.1">
    <property type="nucleotide sequence ID" value="NZ_JAAOIV010000002.1"/>
</dbReference>
<keyword evidence="7 9" id="KW-1133">Transmembrane helix</keyword>
<dbReference type="HAMAP" id="MF_00024">
    <property type="entry name" value="CobD_CbiB"/>
    <property type="match status" value="1"/>
</dbReference>
<organism evidence="10 11">
    <name type="scientific">Metallococcus carri</name>
    <dbReference type="NCBI Taxonomy" id="1656884"/>
    <lineage>
        <taxon>Bacteria</taxon>
        <taxon>Bacillati</taxon>
        <taxon>Actinomycetota</taxon>
        <taxon>Actinomycetes</taxon>
        <taxon>Micrococcales</taxon>
        <taxon>Dermacoccaceae</taxon>
        <taxon>Metallococcus</taxon>
    </lineage>
</organism>
<evidence type="ECO:0000256" key="8">
    <source>
        <dbReference type="ARBA" id="ARBA00023136"/>
    </source>
</evidence>
<dbReference type="NCBIfam" id="TIGR00380">
    <property type="entry name" value="cobal_cbiB"/>
    <property type="match status" value="1"/>
</dbReference>
<dbReference type="AlphaFoldDB" id="A0A967B4W5"/>
<dbReference type="GO" id="GO:0009236">
    <property type="term" value="P:cobalamin biosynthetic process"/>
    <property type="evidence" value="ECO:0007669"/>
    <property type="project" value="UniProtKB-UniRule"/>
</dbReference>
<protein>
    <recommendedName>
        <fullName evidence="9">Cobalamin biosynthesis protein CobD</fullName>
    </recommendedName>
</protein>
<evidence type="ECO:0000256" key="9">
    <source>
        <dbReference type="HAMAP-Rule" id="MF_00024"/>
    </source>
</evidence>
<gene>
    <name evidence="9" type="primary">cobD</name>
    <name evidence="10" type="ORF">G9U51_02680</name>
</gene>
<dbReference type="GO" id="GO:0048472">
    <property type="term" value="F:threonine-phosphate decarboxylase activity"/>
    <property type="evidence" value="ECO:0007669"/>
    <property type="project" value="InterPro"/>
</dbReference>
<evidence type="ECO:0000256" key="5">
    <source>
        <dbReference type="ARBA" id="ARBA00022573"/>
    </source>
</evidence>
<comment type="subcellular location">
    <subcellularLocation>
        <location evidence="1 9">Cell membrane</location>
        <topology evidence="1 9">Multi-pass membrane protein</topology>
    </subcellularLocation>
</comment>